<keyword evidence="6" id="KW-0238">DNA-binding</keyword>
<keyword evidence="4 8" id="KW-0378">Hydrolase</keyword>
<keyword evidence="7" id="KW-0456">Lyase</keyword>
<dbReference type="GO" id="GO:0106300">
    <property type="term" value="P:protein-DNA covalent cross-linking repair"/>
    <property type="evidence" value="ECO:0007669"/>
    <property type="project" value="InterPro"/>
</dbReference>
<name>A0A5B9PSA3_9BACT</name>
<dbReference type="Gene3D" id="3.90.1680.10">
    <property type="entry name" value="SOS response associated peptidase-like"/>
    <property type="match status" value="1"/>
</dbReference>
<evidence type="ECO:0000256" key="3">
    <source>
        <dbReference type="ARBA" id="ARBA00022763"/>
    </source>
</evidence>
<evidence type="ECO:0000313" key="9">
    <source>
        <dbReference type="EMBL" id="QEG25103.1"/>
    </source>
</evidence>
<dbReference type="EMBL" id="CP042912">
    <property type="protein sequence ID" value="QEG25103.1"/>
    <property type="molecule type" value="Genomic_DNA"/>
</dbReference>
<evidence type="ECO:0000256" key="4">
    <source>
        <dbReference type="ARBA" id="ARBA00022801"/>
    </source>
</evidence>
<dbReference type="SUPFAM" id="SSF143081">
    <property type="entry name" value="BB1717-like"/>
    <property type="match status" value="1"/>
</dbReference>
<evidence type="ECO:0000256" key="7">
    <source>
        <dbReference type="ARBA" id="ARBA00023239"/>
    </source>
</evidence>
<evidence type="ECO:0000313" key="10">
    <source>
        <dbReference type="Proteomes" id="UP000322214"/>
    </source>
</evidence>
<evidence type="ECO:0000256" key="6">
    <source>
        <dbReference type="ARBA" id="ARBA00023125"/>
    </source>
</evidence>
<dbReference type="GO" id="GO:0016829">
    <property type="term" value="F:lyase activity"/>
    <property type="evidence" value="ECO:0007669"/>
    <property type="project" value="UniProtKB-KW"/>
</dbReference>
<protein>
    <recommendedName>
        <fullName evidence="8">Abasic site processing protein</fullName>
        <ecNumber evidence="8">3.4.-.-</ecNumber>
    </recommendedName>
</protein>
<dbReference type="Proteomes" id="UP000322214">
    <property type="component" value="Chromosome"/>
</dbReference>
<dbReference type="PANTHER" id="PTHR13604">
    <property type="entry name" value="DC12-RELATED"/>
    <property type="match status" value="1"/>
</dbReference>
<proteinExistence type="inferred from homology"/>
<dbReference type="KEGG" id="mff:MFFC18_50260"/>
<accession>A0A5B9PSA3</accession>
<dbReference type="AlphaFoldDB" id="A0A5B9PSA3"/>
<dbReference type="EC" id="3.4.-.-" evidence="8"/>
<gene>
    <name evidence="9" type="primary">yedK</name>
    <name evidence="9" type="ORF">MFFC18_50260</name>
</gene>
<reference evidence="9 10" key="1">
    <citation type="submission" date="2019-08" db="EMBL/GenBank/DDBJ databases">
        <title>Deep-cultivation of Planctomycetes and their phenomic and genomic characterization uncovers novel biology.</title>
        <authorList>
            <person name="Wiegand S."/>
            <person name="Jogler M."/>
            <person name="Boedeker C."/>
            <person name="Pinto D."/>
            <person name="Vollmers J."/>
            <person name="Rivas-Marin E."/>
            <person name="Kohn T."/>
            <person name="Peeters S.H."/>
            <person name="Heuer A."/>
            <person name="Rast P."/>
            <person name="Oberbeckmann S."/>
            <person name="Bunk B."/>
            <person name="Jeske O."/>
            <person name="Meyerdierks A."/>
            <person name="Storesund J.E."/>
            <person name="Kallscheuer N."/>
            <person name="Luecker S."/>
            <person name="Lage O.M."/>
            <person name="Pohl T."/>
            <person name="Merkel B.J."/>
            <person name="Hornburger P."/>
            <person name="Mueller R.-W."/>
            <person name="Bruemmer F."/>
            <person name="Labrenz M."/>
            <person name="Spormann A.M."/>
            <person name="Op den Camp H."/>
            <person name="Overmann J."/>
            <person name="Amann R."/>
            <person name="Jetten M.S.M."/>
            <person name="Mascher T."/>
            <person name="Medema M.H."/>
            <person name="Devos D.P."/>
            <person name="Kaster A.-K."/>
            <person name="Ovreas L."/>
            <person name="Rohde M."/>
            <person name="Galperin M.Y."/>
            <person name="Jogler C."/>
        </authorList>
    </citation>
    <scope>NUCLEOTIDE SEQUENCE [LARGE SCALE GENOMIC DNA]</scope>
    <source>
        <strain evidence="9 10">FC18</strain>
    </source>
</reference>
<organism evidence="9 10">
    <name type="scientific">Mariniblastus fucicola</name>
    <dbReference type="NCBI Taxonomy" id="980251"/>
    <lineage>
        <taxon>Bacteria</taxon>
        <taxon>Pseudomonadati</taxon>
        <taxon>Planctomycetota</taxon>
        <taxon>Planctomycetia</taxon>
        <taxon>Pirellulales</taxon>
        <taxon>Pirellulaceae</taxon>
        <taxon>Mariniblastus</taxon>
    </lineage>
</organism>
<evidence type="ECO:0000256" key="8">
    <source>
        <dbReference type="RuleBase" id="RU364100"/>
    </source>
</evidence>
<dbReference type="GO" id="GO:0006508">
    <property type="term" value="P:proteolysis"/>
    <property type="evidence" value="ECO:0007669"/>
    <property type="project" value="UniProtKB-KW"/>
</dbReference>
<dbReference type="STRING" id="980251.GCA_001642875_01404"/>
<evidence type="ECO:0000256" key="2">
    <source>
        <dbReference type="ARBA" id="ARBA00022670"/>
    </source>
</evidence>
<keyword evidence="3" id="KW-0227">DNA damage</keyword>
<comment type="similarity">
    <text evidence="1 8">Belongs to the SOS response-associated peptidase family.</text>
</comment>
<evidence type="ECO:0000256" key="1">
    <source>
        <dbReference type="ARBA" id="ARBA00008136"/>
    </source>
</evidence>
<dbReference type="InterPro" id="IPR036590">
    <property type="entry name" value="SRAP-like"/>
</dbReference>
<sequence length="118" mass="13383">MLRWGLVPFWAKELKIGNRMINARSETVFEKPAFRNAAKSKRCAIVCDGFYEWKPVKGQKKKQPYLIAREDREPWLVAGCGKVGAIRKGQKTGLVSKPAPSSQRQPTTSWLTCMIACR</sequence>
<keyword evidence="2 8" id="KW-0645">Protease</keyword>
<keyword evidence="5" id="KW-0190">Covalent protein-DNA linkage</keyword>
<dbReference type="GO" id="GO:0003697">
    <property type="term" value="F:single-stranded DNA binding"/>
    <property type="evidence" value="ECO:0007669"/>
    <property type="project" value="InterPro"/>
</dbReference>
<dbReference type="GO" id="GO:0008233">
    <property type="term" value="F:peptidase activity"/>
    <property type="evidence" value="ECO:0007669"/>
    <property type="project" value="UniProtKB-KW"/>
</dbReference>
<dbReference type="InterPro" id="IPR003738">
    <property type="entry name" value="SRAP"/>
</dbReference>
<evidence type="ECO:0000256" key="5">
    <source>
        <dbReference type="ARBA" id="ARBA00023124"/>
    </source>
</evidence>
<dbReference type="Pfam" id="PF02586">
    <property type="entry name" value="SRAP"/>
    <property type="match status" value="1"/>
</dbReference>
<dbReference type="PANTHER" id="PTHR13604:SF0">
    <property type="entry name" value="ABASIC SITE PROCESSING PROTEIN HMCES"/>
    <property type="match status" value="1"/>
</dbReference>
<keyword evidence="10" id="KW-1185">Reference proteome</keyword>